<dbReference type="OrthoDB" id="74360at2759"/>
<protein>
    <submittedName>
        <fullName evidence="2">Putative phenylacetone monooxygenase protein</fullName>
    </submittedName>
</protein>
<organism evidence="2 3">
    <name type="scientific">Eutypa lata (strain UCR-EL1)</name>
    <name type="common">Grapevine dieback disease fungus</name>
    <name type="synonym">Eutypa armeniacae</name>
    <dbReference type="NCBI Taxonomy" id="1287681"/>
    <lineage>
        <taxon>Eukaryota</taxon>
        <taxon>Fungi</taxon>
        <taxon>Dikarya</taxon>
        <taxon>Ascomycota</taxon>
        <taxon>Pezizomycotina</taxon>
        <taxon>Sordariomycetes</taxon>
        <taxon>Xylariomycetidae</taxon>
        <taxon>Xylariales</taxon>
        <taxon>Diatrypaceae</taxon>
        <taxon>Eutypa</taxon>
    </lineage>
</organism>
<dbReference type="GO" id="GO:0004497">
    <property type="term" value="F:monooxygenase activity"/>
    <property type="evidence" value="ECO:0007669"/>
    <property type="project" value="UniProtKB-KW"/>
</dbReference>
<name>M7SSN4_EUTLA</name>
<dbReference type="eggNOG" id="KOG1399">
    <property type="taxonomic scope" value="Eukaryota"/>
</dbReference>
<proteinExistence type="inferred from homology"/>
<dbReference type="Gene3D" id="3.50.50.60">
    <property type="entry name" value="FAD/NAD(P)-binding domain"/>
    <property type="match status" value="2"/>
</dbReference>
<dbReference type="InterPro" id="IPR051209">
    <property type="entry name" value="FAD-bind_Monooxygenase_sf"/>
</dbReference>
<accession>M7SSN4</accession>
<gene>
    <name evidence="2" type="ORF">UCREL1_3419</name>
</gene>
<dbReference type="KEGG" id="ela:UCREL1_3419"/>
<comment type="similarity">
    <text evidence="1">Belongs to the FAD-binding monooxygenase family.</text>
</comment>
<reference evidence="3" key="1">
    <citation type="journal article" date="2013" name="Genome Announc.">
        <title>Draft genome sequence of the grapevine dieback fungus Eutypa lata UCR-EL1.</title>
        <authorList>
            <person name="Blanco-Ulate B."/>
            <person name="Rolshausen P.E."/>
            <person name="Cantu D."/>
        </authorList>
    </citation>
    <scope>NUCLEOTIDE SEQUENCE [LARGE SCALE GENOMIC DNA]</scope>
    <source>
        <strain evidence="3">UCR-EL1</strain>
    </source>
</reference>
<dbReference type="PANTHER" id="PTHR42877:SF8">
    <property type="entry name" value="MONOOXYGENASE"/>
    <property type="match status" value="1"/>
</dbReference>
<dbReference type="SUPFAM" id="SSF51905">
    <property type="entry name" value="FAD/NAD(P)-binding domain"/>
    <property type="match status" value="3"/>
</dbReference>
<dbReference type="HOGENOM" id="CLU_006937_6_2_1"/>
<dbReference type="Proteomes" id="UP000012174">
    <property type="component" value="Unassembled WGS sequence"/>
</dbReference>
<evidence type="ECO:0000313" key="3">
    <source>
        <dbReference type="Proteomes" id="UP000012174"/>
    </source>
</evidence>
<evidence type="ECO:0000313" key="2">
    <source>
        <dbReference type="EMBL" id="EMR69534.1"/>
    </source>
</evidence>
<keyword evidence="2" id="KW-0503">Monooxygenase</keyword>
<dbReference type="AlphaFoldDB" id="M7SSN4"/>
<keyword evidence="2" id="KW-0560">Oxidoreductase</keyword>
<keyword evidence="3" id="KW-1185">Reference proteome</keyword>
<sequence length="567" mass="63920">MVSKLVDDAAQANGASASVQSKSFTTRNKPIHSNRHLRVICIGAGISGLYMAYKLKHYFTDFSLDIYEKNPDIGGTWYENRYPGCACDVPAHNYTYSFEPKLDWSATYVSSSEIFTYLADFAGKYGLRQYISCDHEVIGAFWDESEWVVTVCNRKDLTVFEKRCDFLINASGVLNKWKWPAIPGLQSYRGKLLHSAAWDDSVDLGGKNVGIIGNGVASHVTAFIRQRGWISPILGTEHHVYTDEQKRQFRNEPDTLLEVRRATESELNRIFPTFLKESVRQKMAVTAATKDMKSRLNPELAEKLIPDFPLGCRRLTPGMDYLETLGLDNVSAIFGDITEITSKGCVTNNGVETAVDVLVCATGFDTTFRPRFPVVGRRKDVDLAREWESEPRSYLAVAAHGYPNYFMFLGPNSAIANGPIIFGIELQGEYILRFLNRWQKEDIRAFDPKKEAVDDFMQHKEAFMPSTVWADGGCRSWYKDNRSGKVTAVWPGSSLHYMEALSEVRWDDFDVTYNGNRFAYLGNGTSQMELDPNADLAYYIKDKDDGATLSRSAIRTLTLKESTPLTA</sequence>
<dbReference type="Pfam" id="PF13450">
    <property type="entry name" value="NAD_binding_8"/>
    <property type="match status" value="1"/>
</dbReference>
<dbReference type="OMA" id="KPIHTER"/>
<evidence type="ECO:0000256" key="1">
    <source>
        <dbReference type="ARBA" id="ARBA00010139"/>
    </source>
</evidence>
<dbReference type="PANTHER" id="PTHR42877">
    <property type="entry name" value="L-ORNITHINE N(5)-MONOOXYGENASE-RELATED"/>
    <property type="match status" value="1"/>
</dbReference>
<dbReference type="InterPro" id="IPR036188">
    <property type="entry name" value="FAD/NAD-bd_sf"/>
</dbReference>
<dbReference type="EMBL" id="KB706060">
    <property type="protein sequence ID" value="EMR69534.1"/>
    <property type="molecule type" value="Genomic_DNA"/>
</dbReference>